<dbReference type="AlphaFoldDB" id="C4V3I1"/>
<dbReference type="Proteomes" id="UP000005309">
    <property type="component" value="Unassembled WGS sequence"/>
</dbReference>
<dbReference type="SUPFAM" id="SSF53850">
    <property type="entry name" value="Periplasmic binding protein-like II"/>
    <property type="match status" value="1"/>
</dbReference>
<name>C4V3I1_9FIRM</name>
<evidence type="ECO:0000313" key="3">
    <source>
        <dbReference type="Proteomes" id="UP000005309"/>
    </source>
</evidence>
<dbReference type="GO" id="GO:0030975">
    <property type="term" value="F:thiamine binding"/>
    <property type="evidence" value="ECO:0007669"/>
    <property type="project" value="TreeGrafter"/>
</dbReference>
<dbReference type="InterPro" id="IPR026045">
    <property type="entry name" value="Ferric-bd"/>
</dbReference>
<evidence type="ECO:0000256" key="1">
    <source>
        <dbReference type="ARBA" id="ARBA00022729"/>
    </source>
</evidence>
<dbReference type="EMBL" id="ACLA01000014">
    <property type="protein sequence ID" value="EEQ48595.1"/>
    <property type="molecule type" value="Genomic_DNA"/>
</dbReference>
<gene>
    <name evidence="2" type="ORF">HMPREF0908_1075</name>
</gene>
<dbReference type="RefSeq" id="WP_006689809.1">
    <property type="nucleotide sequence ID" value="NZ_GG694006.1"/>
</dbReference>
<sequence length="337" mass="37392">MLIFQRMQILCAALLLGVNFILVGCGTVRQDPADDENLVVVYNCGTEDWTAPIAKEFQEETGIQVRLVSDSSDALMTRVRTEQENPRGDVLWGGMEDTYIFLASYLERYEYPEKDALRGNFSCEGAAFCSMTMDPYVIAYNTDLVDAEHAPAGWSDLLNPQFRGHIALADPTKSISSYDVLITMMDVLGGDSAVISRMADQLDGRVTSTSAEQIKALADGAYMVTATPEQAVLKYRAAGAHIQIVYPQEGTRVSSTGIAVIKNAPHMENAKKFLNFVMSRQVHERLGVYERRSARADVSAPPNLLPLAEIRCTRFDARRAVAFRDEFLSKWRAAVIK</sequence>
<dbReference type="GO" id="GO:0030976">
    <property type="term" value="F:thiamine pyrophosphate binding"/>
    <property type="evidence" value="ECO:0007669"/>
    <property type="project" value="TreeGrafter"/>
</dbReference>
<accession>C4V3I1</accession>
<dbReference type="Gene3D" id="3.40.190.10">
    <property type="entry name" value="Periplasmic binding protein-like II"/>
    <property type="match status" value="2"/>
</dbReference>
<proteinExistence type="predicted"/>
<dbReference type="PANTHER" id="PTHR30006:SF2">
    <property type="entry name" value="ABC TRANSPORTER SUBSTRATE-BINDING PROTEIN"/>
    <property type="match status" value="1"/>
</dbReference>
<organism evidence="2 3">
    <name type="scientific">Selenomonas flueggei ATCC 43531</name>
    <dbReference type="NCBI Taxonomy" id="638302"/>
    <lineage>
        <taxon>Bacteria</taxon>
        <taxon>Bacillati</taxon>
        <taxon>Bacillota</taxon>
        <taxon>Negativicutes</taxon>
        <taxon>Selenomonadales</taxon>
        <taxon>Selenomonadaceae</taxon>
        <taxon>Selenomonas</taxon>
    </lineage>
</organism>
<evidence type="ECO:0000313" key="2">
    <source>
        <dbReference type="EMBL" id="EEQ48595.1"/>
    </source>
</evidence>
<dbReference type="STRING" id="638302.HMPREF0908_1075"/>
<keyword evidence="3" id="KW-1185">Reference proteome</keyword>
<dbReference type="HOGENOM" id="CLU_026974_0_0_9"/>
<reference evidence="2 3" key="1">
    <citation type="submission" date="2009-04" db="EMBL/GenBank/DDBJ databases">
        <authorList>
            <person name="Qin X."/>
            <person name="Bachman B."/>
            <person name="Battles P."/>
            <person name="Bell A."/>
            <person name="Bess C."/>
            <person name="Bickham C."/>
            <person name="Chaboub L."/>
            <person name="Chen D."/>
            <person name="Coyle M."/>
            <person name="Deiros D.R."/>
            <person name="Dinh H."/>
            <person name="Forbes L."/>
            <person name="Fowler G."/>
            <person name="Francisco L."/>
            <person name="Fu Q."/>
            <person name="Gubbala S."/>
            <person name="Hale W."/>
            <person name="Han Y."/>
            <person name="Hemphill L."/>
            <person name="Highlander S.K."/>
            <person name="Hirani K."/>
            <person name="Hogues M."/>
            <person name="Jackson L."/>
            <person name="Jakkamsetti A."/>
            <person name="Javaid M."/>
            <person name="Jiang H."/>
            <person name="Korchina V."/>
            <person name="Kovar C."/>
            <person name="Lara F."/>
            <person name="Lee S."/>
            <person name="Mata R."/>
            <person name="Mathew T."/>
            <person name="Moen C."/>
            <person name="Morales K."/>
            <person name="Munidasa M."/>
            <person name="Nazareth L."/>
            <person name="Ngo R."/>
            <person name="Nguyen L."/>
            <person name="Okwuonu G."/>
            <person name="Ongeri F."/>
            <person name="Patil S."/>
            <person name="Petrosino J."/>
            <person name="Pham C."/>
            <person name="Pham P."/>
            <person name="Pu L.-L."/>
            <person name="Puazo M."/>
            <person name="Raj R."/>
            <person name="Reid J."/>
            <person name="Rouhana J."/>
            <person name="Saada N."/>
            <person name="Shang Y."/>
            <person name="Simmons D."/>
            <person name="Thornton R."/>
            <person name="Warren J."/>
            <person name="Weissenberger G."/>
            <person name="Zhang J."/>
            <person name="Zhang L."/>
            <person name="Zhou C."/>
            <person name="Zhu D."/>
            <person name="Muzny D."/>
            <person name="Worley K."/>
            <person name="Gibbs R."/>
        </authorList>
    </citation>
    <scope>NUCLEOTIDE SEQUENCE [LARGE SCALE GENOMIC DNA]</scope>
    <source>
        <strain evidence="2 3">ATCC 43531</strain>
    </source>
</reference>
<keyword evidence="1" id="KW-0732">Signal</keyword>
<dbReference type="PANTHER" id="PTHR30006">
    <property type="entry name" value="THIAMINE-BINDING PERIPLASMIC PROTEIN-RELATED"/>
    <property type="match status" value="1"/>
</dbReference>
<dbReference type="PIRSF" id="PIRSF002825">
    <property type="entry name" value="CfbpA"/>
    <property type="match status" value="1"/>
</dbReference>
<dbReference type="GO" id="GO:0015888">
    <property type="term" value="P:thiamine transport"/>
    <property type="evidence" value="ECO:0007669"/>
    <property type="project" value="TreeGrafter"/>
</dbReference>
<dbReference type="Pfam" id="PF13343">
    <property type="entry name" value="SBP_bac_6"/>
    <property type="match status" value="1"/>
</dbReference>
<dbReference type="GO" id="GO:0030288">
    <property type="term" value="C:outer membrane-bounded periplasmic space"/>
    <property type="evidence" value="ECO:0007669"/>
    <property type="project" value="TreeGrafter"/>
</dbReference>
<comment type="caution">
    <text evidence="2">The sequence shown here is derived from an EMBL/GenBank/DDBJ whole genome shotgun (WGS) entry which is preliminary data.</text>
</comment>
<protein>
    <submittedName>
        <fullName evidence="2">ABC transporter, solute-binding protein</fullName>
    </submittedName>
</protein>
<dbReference type="PROSITE" id="PS51257">
    <property type="entry name" value="PROKAR_LIPOPROTEIN"/>
    <property type="match status" value="1"/>
</dbReference>
<dbReference type="OrthoDB" id="179400at2"/>
<dbReference type="eggNOG" id="COG1840">
    <property type="taxonomic scope" value="Bacteria"/>
</dbReference>